<dbReference type="InterPro" id="IPR000225">
    <property type="entry name" value="Armadillo"/>
</dbReference>
<dbReference type="GO" id="GO:0005739">
    <property type="term" value="C:mitochondrion"/>
    <property type="evidence" value="ECO:0007669"/>
    <property type="project" value="UniProtKB-SubCell"/>
</dbReference>
<keyword evidence="10" id="KW-1185">Reference proteome</keyword>
<organism evidence="9 10">
    <name type="scientific">Araneus ventricosus</name>
    <name type="common">Orbweaver spider</name>
    <name type="synonym">Epeira ventricosa</name>
    <dbReference type="NCBI Taxonomy" id="182803"/>
    <lineage>
        <taxon>Eukaryota</taxon>
        <taxon>Metazoa</taxon>
        <taxon>Ecdysozoa</taxon>
        <taxon>Arthropoda</taxon>
        <taxon>Chelicerata</taxon>
        <taxon>Arachnida</taxon>
        <taxon>Araneae</taxon>
        <taxon>Araneomorphae</taxon>
        <taxon>Entelegynae</taxon>
        <taxon>Araneoidea</taxon>
        <taxon>Araneidae</taxon>
        <taxon>Araneus</taxon>
    </lineage>
</organism>
<evidence type="ECO:0000256" key="2">
    <source>
        <dbReference type="ARBA" id="ARBA00004240"/>
    </source>
</evidence>
<evidence type="ECO:0000256" key="7">
    <source>
        <dbReference type="PROSITE-ProRule" id="PRU00259"/>
    </source>
</evidence>
<dbReference type="SMART" id="SM00185">
    <property type="entry name" value="ARM"/>
    <property type="match status" value="7"/>
</dbReference>
<keyword evidence="6" id="KW-0496">Mitochondrion</keyword>
<evidence type="ECO:0000256" key="1">
    <source>
        <dbReference type="ARBA" id="ARBA00004173"/>
    </source>
</evidence>
<dbReference type="InterPro" id="IPR016024">
    <property type="entry name" value="ARM-type_fold"/>
</dbReference>
<evidence type="ECO:0000256" key="3">
    <source>
        <dbReference type="ARBA" id="ARBA00004514"/>
    </source>
</evidence>
<name>A0A4Y2DLY8_ARAVE</name>
<sequence>MDEISDQLYKLNLGIKENKTSSEIQKILMQINKQFSTEGCDKKAVVEYLIKNGIVDTFSLILKSRERFSASTFALVAEISAEVAKLDLGRQTCSDPAIVVPLLELMSNNDTNVVLQVCRALGNICYDNDSARSLVKENNGVNRLIQLLRNLLEKENLPENMRTIASGCLLNLTDTYEEIQDQAVDNGILDVLLQYLMKFSSDEDVVTHCLLVLSCLADSHKGRAKILDKSVLSSLLSLLEKPLKDDIMDSLLELFGNLCENDSAKLSLAEMGLCDKLVQIVRKHISSGSVVTGTFNICKTVPDLIILILTGDASMEHLWKDGQGVVYKETLSWLKSNDENLLIAGALATGNFARKDSHCIQMLADGVVEQLRTLLEKHSGKDGDIRMQHAVLSALRNLAIPAQNKAAMVKIGIVSNLIDMMNVETFPVVFKLLGTLRMLLDKQEDVAKTVGENIDFVKRLVSWCAVEDHPGVKGEATRLLAWIAKNSKTPSVMKNLVKANALPPIISMMKSEHVVMQNEALIALSLVAVSCLSDLEEVAGSTDLINILYQILAGDIIVIELTQNALSLLVVLMCSAKLRNAVNSTPIRTDLKVLKNHNDKKIRDLASNAIQMLETSHGP</sequence>
<dbReference type="Proteomes" id="UP000499080">
    <property type="component" value="Unassembled WGS sequence"/>
</dbReference>
<dbReference type="Gene3D" id="1.25.10.10">
    <property type="entry name" value="Leucine-rich Repeat Variant"/>
    <property type="match status" value="3"/>
</dbReference>
<evidence type="ECO:0000256" key="6">
    <source>
        <dbReference type="ARBA" id="ARBA00023128"/>
    </source>
</evidence>
<dbReference type="InterPro" id="IPR055142">
    <property type="entry name" value="ZER1-like_C"/>
</dbReference>
<gene>
    <name evidence="9" type="primary">RAP1GDS1</name>
    <name evidence="9" type="ORF">AVEN_260159_1</name>
</gene>
<accession>A0A4Y2DLY8</accession>
<dbReference type="InterPro" id="IPR040144">
    <property type="entry name" value="RAP1GDS1"/>
</dbReference>
<evidence type="ECO:0000313" key="10">
    <source>
        <dbReference type="Proteomes" id="UP000499080"/>
    </source>
</evidence>
<dbReference type="GO" id="GO:0005783">
    <property type="term" value="C:endoplasmic reticulum"/>
    <property type="evidence" value="ECO:0007669"/>
    <property type="project" value="UniProtKB-SubCell"/>
</dbReference>
<protein>
    <submittedName>
        <fullName evidence="9">Rap1 GTPase-GDP dissociation stimulator 1</fullName>
    </submittedName>
</protein>
<proteinExistence type="predicted"/>
<dbReference type="SUPFAM" id="SSF48371">
    <property type="entry name" value="ARM repeat"/>
    <property type="match status" value="2"/>
</dbReference>
<dbReference type="EMBL" id="BGPR01000395">
    <property type="protein sequence ID" value="GBM17823.1"/>
    <property type="molecule type" value="Genomic_DNA"/>
</dbReference>
<feature type="domain" description="Protein zer-1 homolog-like C-terminal" evidence="8">
    <location>
        <begin position="105"/>
        <end position="241"/>
    </location>
</feature>
<dbReference type="GO" id="GO:0005829">
    <property type="term" value="C:cytosol"/>
    <property type="evidence" value="ECO:0007669"/>
    <property type="project" value="UniProtKB-SubCell"/>
</dbReference>
<feature type="repeat" description="ARM" evidence="7">
    <location>
        <begin position="143"/>
        <end position="173"/>
    </location>
</feature>
<reference evidence="9 10" key="1">
    <citation type="journal article" date="2019" name="Sci. Rep.">
        <title>Orb-weaving spider Araneus ventricosus genome elucidates the spidroin gene catalogue.</title>
        <authorList>
            <person name="Kono N."/>
            <person name="Nakamura H."/>
            <person name="Ohtoshi R."/>
            <person name="Moran D.A.P."/>
            <person name="Shinohara A."/>
            <person name="Yoshida Y."/>
            <person name="Fujiwara M."/>
            <person name="Mori M."/>
            <person name="Tomita M."/>
            <person name="Arakawa K."/>
        </authorList>
    </citation>
    <scope>NUCLEOTIDE SEQUENCE [LARGE SCALE GENOMIC DNA]</scope>
</reference>
<dbReference type="PANTHER" id="PTHR10957">
    <property type="entry name" value="RAP1 GTPASE-GDP DISSOCIATION STIMULATOR 1"/>
    <property type="match status" value="1"/>
</dbReference>
<dbReference type="AlphaFoldDB" id="A0A4Y2DLY8"/>
<dbReference type="PROSITE" id="PS50176">
    <property type="entry name" value="ARM_REPEAT"/>
    <property type="match status" value="1"/>
</dbReference>
<comment type="subcellular location">
    <subcellularLocation>
        <location evidence="3">Cytoplasm</location>
        <location evidence="3">Cytosol</location>
    </subcellularLocation>
    <subcellularLocation>
        <location evidence="2">Endoplasmic reticulum</location>
    </subcellularLocation>
    <subcellularLocation>
        <location evidence="1">Mitochondrion</location>
    </subcellularLocation>
</comment>
<keyword evidence="5" id="KW-0256">Endoplasmic reticulum</keyword>
<dbReference type="InterPro" id="IPR011989">
    <property type="entry name" value="ARM-like"/>
</dbReference>
<keyword evidence="4" id="KW-0963">Cytoplasm</keyword>
<dbReference type="GO" id="GO:0005085">
    <property type="term" value="F:guanyl-nucleotide exchange factor activity"/>
    <property type="evidence" value="ECO:0007669"/>
    <property type="project" value="InterPro"/>
</dbReference>
<evidence type="ECO:0000256" key="5">
    <source>
        <dbReference type="ARBA" id="ARBA00022824"/>
    </source>
</evidence>
<evidence type="ECO:0000313" key="9">
    <source>
        <dbReference type="EMBL" id="GBM17823.1"/>
    </source>
</evidence>
<evidence type="ECO:0000256" key="4">
    <source>
        <dbReference type="ARBA" id="ARBA00022490"/>
    </source>
</evidence>
<evidence type="ECO:0000259" key="8">
    <source>
        <dbReference type="Pfam" id="PF22964"/>
    </source>
</evidence>
<comment type="caution">
    <text evidence="9">The sequence shown here is derived from an EMBL/GenBank/DDBJ whole genome shotgun (WGS) entry which is preliminary data.</text>
</comment>
<dbReference type="Pfam" id="PF22964">
    <property type="entry name" value="ZER1-like_2nd"/>
    <property type="match status" value="1"/>
</dbReference>
<dbReference type="OrthoDB" id="26149at2759"/>